<gene>
    <name evidence="1" type="ORF">BGZ65_007428</name>
</gene>
<dbReference type="Proteomes" id="UP000749646">
    <property type="component" value="Unassembled WGS sequence"/>
</dbReference>
<dbReference type="GO" id="GO:0012506">
    <property type="term" value="C:vesicle membrane"/>
    <property type="evidence" value="ECO:0007669"/>
    <property type="project" value="TreeGrafter"/>
</dbReference>
<accession>A0A9P6SST5</accession>
<dbReference type="GO" id="GO:0005886">
    <property type="term" value="C:plasma membrane"/>
    <property type="evidence" value="ECO:0007669"/>
    <property type="project" value="TreeGrafter"/>
</dbReference>
<dbReference type="InterPro" id="IPR037104">
    <property type="entry name" value="Annexin_sf"/>
</dbReference>
<protein>
    <recommendedName>
        <fullName evidence="3">Annexin</fullName>
    </recommendedName>
</protein>
<comment type="caution">
    <text evidence="1">The sequence shown here is derived from an EMBL/GenBank/DDBJ whole genome shotgun (WGS) entry which is preliminary data.</text>
</comment>
<dbReference type="GO" id="GO:0005737">
    <property type="term" value="C:cytoplasm"/>
    <property type="evidence" value="ECO:0007669"/>
    <property type="project" value="TreeGrafter"/>
</dbReference>
<dbReference type="PANTHER" id="PTHR10502">
    <property type="entry name" value="ANNEXIN"/>
    <property type="match status" value="1"/>
</dbReference>
<reference evidence="1" key="1">
    <citation type="journal article" date="2020" name="Fungal Divers.">
        <title>Resolving the Mortierellaceae phylogeny through synthesis of multi-gene phylogenetics and phylogenomics.</title>
        <authorList>
            <person name="Vandepol N."/>
            <person name="Liber J."/>
            <person name="Desiro A."/>
            <person name="Na H."/>
            <person name="Kennedy M."/>
            <person name="Barry K."/>
            <person name="Grigoriev I.V."/>
            <person name="Miller A.N."/>
            <person name="O'Donnell K."/>
            <person name="Stajich J.E."/>
            <person name="Bonito G."/>
        </authorList>
    </citation>
    <scope>NUCLEOTIDE SEQUENCE</scope>
    <source>
        <strain evidence="1">MES-2147</strain>
    </source>
</reference>
<dbReference type="AlphaFoldDB" id="A0A9P6SST5"/>
<evidence type="ECO:0000313" key="1">
    <source>
        <dbReference type="EMBL" id="KAF9996984.1"/>
    </source>
</evidence>
<dbReference type="OrthoDB" id="37886at2759"/>
<evidence type="ECO:0008006" key="3">
    <source>
        <dbReference type="Google" id="ProtNLM"/>
    </source>
</evidence>
<dbReference type="SUPFAM" id="SSF47874">
    <property type="entry name" value="Annexin"/>
    <property type="match status" value="1"/>
</dbReference>
<sequence>MSPIPPEIAYDIQNIHTALTYPMPDQEALVNIIGRTEYQQLVVIARQYKATYQTDLPEELDRRIIGSVGSLLRSACMHKVLAEVNYIHLAGKTFRQYETLRKKDTALEVFCEILVGKTPADLQELQEAFTVVHQTNALEHIHSYLKDDDIAKAFFTEIVRDKEEKTLEESEIETEINKLHTLLEAVNLSELLQFVASFTTAQLGIVIRSYNSYYQDAHVVSIIKEKVEPANKHCHDHLHILLFAVMQAADPARHVALLLE</sequence>
<evidence type="ECO:0000313" key="2">
    <source>
        <dbReference type="Proteomes" id="UP000749646"/>
    </source>
</evidence>
<proteinExistence type="predicted"/>
<keyword evidence="2" id="KW-1185">Reference proteome</keyword>
<dbReference type="Gene3D" id="1.10.220.10">
    <property type="entry name" value="Annexin"/>
    <property type="match status" value="1"/>
</dbReference>
<organism evidence="1 2">
    <name type="scientific">Modicella reniformis</name>
    <dbReference type="NCBI Taxonomy" id="1440133"/>
    <lineage>
        <taxon>Eukaryota</taxon>
        <taxon>Fungi</taxon>
        <taxon>Fungi incertae sedis</taxon>
        <taxon>Mucoromycota</taxon>
        <taxon>Mortierellomycotina</taxon>
        <taxon>Mortierellomycetes</taxon>
        <taxon>Mortierellales</taxon>
        <taxon>Mortierellaceae</taxon>
        <taxon>Modicella</taxon>
    </lineage>
</organism>
<dbReference type="GO" id="GO:0005544">
    <property type="term" value="F:calcium-dependent phospholipid binding"/>
    <property type="evidence" value="ECO:0007669"/>
    <property type="project" value="InterPro"/>
</dbReference>
<dbReference type="GO" id="GO:0001786">
    <property type="term" value="F:phosphatidylserine binding"/>
    <property type="evidence" value="ECO:0007669"/>
    <property type="project" value="TreeGrafter"/>
</dbReference>
<dbReference type="GO" id="GO:0005509">
    <property type="term" value="F:calcium ion binding"/>
    <property type="evidence" value="ECO:0007669"/>
    <property type="project" value="InterPro"/>
</dbReference>
<feature type="non-terminal residue" evidence="1">
    <location>
        <position position="1"/>
    </location>
</feature>
<dbReference type="PANTHER" id="PTHR10502:SF107">
    <property type="entry name" value="ANNEXIN ANXC4 (AFU_ORTHOLOGUE AFUA_3G07020)"/>
    <property type="match status" value="1"/>
</dbReference>
<name>A0A9P6SST5_9FUNG</name>
<dbReference type="EMBL" id="JAAAHW010001075">
    <property type="protein sequence ID" value="KAF9996984.1"/>
    <property type="molecule type" value="Genomic_DNA"/>
</dbReference>
<dbReference type="GO" id="GO:0005634">
    <property type="term" value="C:nucleus"/>
    <property type="evidence" value="ECO:0007669"/>
    <property type="project" value="TreeGrafter"/>
</dbReference>